<dbReference type="SUPFAM" id="SSF48576">
    <property type="entry name" value="Terpenoid synthases"/>
    <property type="match status" value="1"/>
</dbReference>
<organism evidence="1 2">
    <name type="scientific">Paracoccus mangrovi</name>
    <dbReference type="NCBI Taxonomy" id="1715645"/>
    <lineage>
        <taxon>Bacteria</taxon>
        <taxon>Pseudomonadati</taxon>
        <taxon>Pseudomonadota</taxon>
        <taxon>Alphaproteobacteria</taxon>
        <taxon>Rhodobacterales</taxon>
        <taxon>Paracoccaceae</taxon>
        <taxon>Paracoccus</taxon>
    </lineage>
</organism>
<keyword evidence="2" id="KW-1185">Reference proteome</keyword>
<dbReference type="Gene3D" id="1.10.600.10">
    <property type="entry name" value="Farnesyl Diphosphate Synthase"/>
    <property type="match status" value="1"/>
</dbReference>
<reference evidence="2" key="1">
    <citation type="journal article" date="2019" name="Int. J. Syst. Evol. Microbiol.">
        <title>The Global Catalogue of Microorganisms (GCM) 10K type strain sequencing project: providing services to taxonomists for standard genome sequencing and annotation.</title>
        <authorList>
            <consortium name="The Broad Institute Genomics Platform"/>
            <consortium name="The Broad Institute Genome Sequencing Center for Infectious Disease"/>
            <person name="Wu L."/>
            <person name="Ma J."/>
        </authorList>
    </citation>
    <scope>NUCLEOTIDE SEQUENCE [LARGE SCALE GENOMIC DNA]</scope>
    <source>
        <strain evidence="2">KCTC 42899</strain>
    </source>
</reference>
<dbReference type="EMBL" id="JBHRXJ010000005">
    <property type="protein sequence ID" value="MFC3528245.1"/>
    <property type="molecule type" value="Genomic_DNA"/>
</dbReference>
<dbReference type="Proteomes" id="UP001595721">
    <property type="component" value="Unassembled WGS sequence"/>
</dbReference>
<protein>
    <submittedName>
        <fullName evidence="1">Squalene/phytoene synthase family protein</fullName>
    </submittedName>
</protein>
<dbReference type="InterPro" id="IPR008949">
    <property type="entry name" value="Isoprenoid_synthase_dom_sf"/>
</dbReference>
<dbReference type="InterPro" id="IPR002060">
    <property type="entry name" value="Squ/phyt_synthse"/>
</dbReference>
<proteinExistence type="predicted"/>
<accession>A0ABV7R226</accession>
<gene>
    <name evidence="1" type="ORF">ACFOMH_08650</name>
</gene>
<dbReference type="Pfam" id="PF00494">
    <property type="entry name" value="SQS_PSY"/>
    <property type="match status" value="1"/>
</dbReference>
<sequence>MSLSQIAEELRVSDPDRFGASLLVPQPARDRLWTLYALNHDLARAPLQSNEPLIAMMRLRWWIDQLEAIGGGALPENEPLASLVEVWGRDAAALADLAEARMRDCEREPFGTADEVQDYIHATSGALMRHAVRTLGVPAEADQAAQDQALGCGLARWLAALPQLDPLRLGLAQPDPALISELARRGLAALDRAKAARPHVPRAAAPAMFQGIGYVAALRAMADEGRPVAIATSEFKRRFALGRLALTGRWWE</sequence>
<comment type="caution">
    <text evidence="1">The sequence shown here is derived from an EMBL/GenBank/DDBJ whole genome shotgun (WGS) entry which is preliminary data.</text>
</comment>
<name>A0ABV7R226_9RHOB</name>
<dbReference type="RefSeq" id="WP_377743941.1">
    <property type="nucleotide sequence ID" value="NZ_JBHRXJ010000005.1"/>
</dbReference>
<evidence type="ECO:0000313" key="1">
    <source>
        <dbReference type="EMBL" id="MFC3528245.1"/>
    </source>
</evidence>
<evidence type="ECO:0000313" key="2">
    <source>
        <dbReference type="Proteomes" id="UP001595721"/>
    </source>
</evidence>